<dbReference type="GO" id="GO:0019166">
    <property type="term" value="F:trans-2-enoyl-CoA reductase (NADPH) activity"/>
    <property type="evidence" value="ECO:0007669"/>
    <property type="project" value="UniProtKB-EC"/>
</dbReference>
<evidence type="ECO:0000256" key="8">
    <source>
        <dbReference type="ARBA" id="ARBA00023098"/>
    </source>
</evidence>
<evidence type="ECO:0000256" key="18">
    <source>
        <dbReference type="ARBA" id="ARBA00049251"/>
    </source>
</evidence>
<evidence type="ECO:0000256" key="7">
    <source>
        <dbReference type="ARBA" id="ARBA00023002"/>
    </source>
</evidence>
<dbReference type="PANTHER" id="PTHR24317">
    <property type="entry name" value="PEROXISOMAL TRANS-2-ENOYL-COA REDUCTASE"/>
    <property type="match status" value="1"/>
</dbReference>
<evidence type="ECO:0000313" key="21">
    <source>
        <dbReference type="EMBL" id="HJF68805.1"/>
    </source>
</evidence>
<evidence type="ECO:0000256" key="20">
    <source>
        <dbReference type="ARBA" id="ARBA00049559"/>
    </source>
</evidence>
<evidence type="ECO:0000256" key="15">
    <source>
        <dbReference type="ARBA" id="ARBA00047570"/>
    </source>
</evidence>
<dbReference type="PANTHER" id="PTHR24317:SF7">
    <property type="entry name" value="PEROXISOMAL TRANS-2-ENOYL-COA REDUCTASE"/>
    <property type="match status" value="1"/>
</dbReference>
<keyword evidence="6" id="KW-0521">NADP</keyword>
<dbReference type="EC" id="1.3.1.38" evidence="13"/>
<comment type="pathway">
    <text evidence="2">Lipid metabolism.</text>
</comment>
<keyword evidence="7" id="KW-0560">Oxidoreductase</keyword>
<comment type="catalytic activity">
    <reaction evidence="20">
        <text>(2E)-octenoyl-CoA + NADPH + H(+) = octanoyl-CoA + NADP(+)</text>
        <dbReference type="Rhea" id="RHEA:44952"/>
        <dbReference type="ChEBI" id="CHEBI:15378"/>
        <dbReference type="ChEBI" id="CHEBI:57386"/>
        <dbReference type="ChEBI" id="CHEBI:57783"/>
        <dbReference type="ChEBI" id="CHEBI:58349"/>
        <dbReference type="ChEBI" id="CHEBI:62242"/>
    </reaction>
    <physiologicalReaction direction="left-to-right" evidence="20">
        <dbReference type="Rhea" id="RHEA:44953"/>
    </physiologicalReaction>
</comment>
<comment type="subunit">
    <text evidence="12">Interacts with PEX5, probably required to target it into peroxisomes.</text>
</comment>
<keyword evidence="3" id="KW-0444">Lipid biosynthesis</keyword>
<comment type="function">
    <text evidence="11">Participates in chain elongation of fatty acids. Catalyzes the reduction of trans-2-enoyl-CoAs of varying chain lengths from 6:1 to 16:1, having maximum activity with 10:1 CoA. Has no 2,4-dienoyl-CoA reductase activity.</text>
</comment>
<evidence type="ECO:0000256" key="3">
    <source>
        <dbReference type="ARBA" id="ARBA00022516"/>
    </source>
</evidence>
<evidence type="ECO:0000256" key="4">
    <source>
        <dbReference type="ARBA" id="ARBA00022553"/>
    </source>
</evidence>
<evidence type="ECO:0000256" key="2">
    <source>
        <dbReference type="ARBA" id="ARBA00005189"/>
    </source>
</evidence>
<evidence type="ECO:0000256" key="11">
    <source>
        <dbReference type="ARBA" id="ARBA00037124"/>
    </source>
</evidence>
<keyword evidence="4" id="KW-0597">Phosphoprotein</keyword>
<dbReference type="SUPFAM" id="SSF51735">
    <property type="entry name" value="NAD(P)-binding Rossmann-fold domains"/>
    <property type="match status" value="1"/>
</dbReference>
<comment type="subcellular location">
    <subcellularLocation>
        <location evidence="1">Peroxisome</location>
    </subcellularLocation>
</comment>
<evidence type="ECO:0000256" key="14">
    <source>
        <dbReference type="ARBA" id="ARBA00041063"/>
    </source>
</evidence>
<dbReference type="InterPro" id="IPR002347">
    <property type="entry name" value="SDR_fam"/>
</dbReference>
<evidence type="ECO:0000256" key="19">
    <source>
        <dbReference type="ARBA" id="ARBA00049386"/>
    </source>
</evidence>
<keyword evidence="5" id="KW-0276">Fatty acid metabolism</keyword>
<feature type="non-terminal residue" evidence="21">
    <location>
        <position position="1"/>
    </location>
</feature>
<gene>
    <name evidence="21" type="ORF">K8V85_10875</name>
</gene>
<evidence type="ECO:0000256" key="17">
    <source>
        <dbReference type="ARBA" id="ARBA00049108"/>
    </source>
</evidence>
<dbReference type="Gene3D" id="3.40.50.720">
    <property type="entry name" value="NAD(P)-binding Rossmann-like Domain"/>
    <property type="match status" value="1"/>
</dbReference>
<evidence type="ECO:0000256" key="16">
    <source>
        <dbReference type="ARBA" id="ARBA00048686"/>
    </source>
</evidence>
<dbReference type="AlphaFoldDB" id="A0A921H1B7"/>
<evidence type="ECO:0000256" key="1">
    <source>
        <dbReference type="ARBA" id="ARBA00004275"/>
    </source>
</evidence>
<reference evidence="21" key="2">
    <citation type="submission" date="2021-09" db="EMBL/GenBank/DDBJ databases">
        <authorList>
            <person name="Gilroy R."/>
        </authorList>
    </citation>
    <scope>NUCLEOTIDE SEQUENCE</scope>
    <source>
        <strain evidence="21">CHK149-3286</strain>
    </source>
</reference>
<dbReference type="GO" id="GO:0006633">
    <property type="term" value="P:fatty acid biosynthetic process"/>
    <property type="evidence" value="ECO:0007669"/>
    <property type="project" value="UniProtKB-KW"/>
</dbReference>
<organism evidence="21 22">
    <name type="scientific">Staphylococcus kloosii</name>
    <dbReference type="NCBI Taxonomy" id="29384"/>
    <lineage>
        <taxon>Bacteria</taxon>
        <taxon>Bacillati</taxon>
        <taxon>Bacillota</taxon>
        <taxon>Bacilli</taxon>
        <taxon>Bacillales</taxon>
        <taxon>Staphylococcaceae</taxon>
        <taxon>Staphylococcus</taxon>
    </lineage>
</organism>
<keyword evidence="8" id="KW-0443">Lipid metabolism</keyword>
<dbReference type="Pfam" id="PF13561">
    <property type="entry name" value="adh_short_C2"/>
    <property type="match status" value="1"/>
</dbReference>
<evidence type="ECO:0000256" key="12">
    <source>
        <dbReference type="ARBA" id="ARBA00038622"/>
    </source>
</evidence>
<comment type="catalytic activity">
    <reaction evidence="15">
        <text>(2E)-dodecenoyl-CoA + NADPH + H(+) = dodecanoyl-CoA + NADP(+)</text>
        <dbReference type="Rhea" id="RHEA:44964"/>
        <dbReference type="ChEBI" id="CHEBI:15378"/>
        <dbReference type="ChEBI" id="CHEBI:57330"/>
        <dbReference type="ChEBI" id="CHEBI:57375"/>
        <dbReference type="ChEBI" id="CHEBI:57783"/>
        <dbReference type="ChEBI" id="CHEBI:58349"/>
    </reaction>
    <physiologicalReaction direction="left-to-right" evidence="15">
        <dbReference type="Rhea" id="RHEA:44965"/>
    </physiologicalReaction>
</comment>
<dbReference type="EMBL" id="DYVT01000124">
    <property type="protein sequence ID" value="HJF68805.1"/>
    <property type="molecule type" value="Genomic_DNA"/>
</dbReference>
<evidence type="ECO:0000256" key="13">
    <source>
        <dbReference type="ARBA" id="ARBA00038849"/>
    </source>
</evidence>
<proteinExistence type="predicted"/>
<comment type="caution">
    <text evidence="21">The sequence shown here is derived from an EMBL/GenBank/DDBJ whole genome shotgun (WGS) entry which is preliminary data.</text>
</comment>
<keyword evidence="10" id="KW-0275">Fatty acid biosynthesis</keyword>
<evidence type="ECO:0000256" key="6">
    <source>
        <dbReference type="ARBA" id="ARBA00022857"/>
    </source>
</evidence>
<protein>
    <recommendedName>
        <fullName evidence="14">Peroxisomal trans-2-enoyl-CoA reductase</fullName>
        <ecNumber evidence="13">1.3.1.38</ecNumber>
    </recommendedName>
</protein>
<evidence type="ECO:0000256" key="10">
    <source>
        <dbReference type="ARBA" id="ARBA00023160"/>
    </source>
</evidence>
<evidence type="ECO:0000256" key="5">
    <source>
        <dbReference type="ARBA" id="ARBA00022832"/>
    </source>
</evidence>
<evidence type="ECO:0000256" key="9">
    <source>
        <dbReference type="ARBA" id="ARBA00023140"/>
    </source>
</evidence>
<dbReference type="RefSeq" id="WP_278676103.1">
    <property type="nucleotide sequence ID" value="NZ_DYVT01000124.1"/>
</dbReference>
<comment type="catalytic activity">
    <reaction evidence="19">
        <text>(2E)-decenoyl-CoA + NADPH + H(+) = decanoyl-CoA + NADP(+)</text>
        <dbReference type="Rhea" id="RHEA:44960"/>
        <dbReference type="ChEBI" id="CHEBI:15378"/>
        <dbReference type="ChEBI" id="CHEBI:57783"/>
        <dbReference type="ChEBI" id="CHEBI:58349"/>
        <dbReference type="ChEBI" id="CHEBI:61406"/>
        <dbReference type="ChEBI" id="CHEBI:61430"/>
    </reaction>
    <physiologicalReaction direction="left-to-right" evidence="19">
        <dbReference type="Rhea" id="RHEA:44961"/>
    </physiologicalReaction>
</comment>
<dbReference type="InterPro" id="IPR036291">
    <property type="entry name" value="NAD(P)-bd_dom_sf"/>
</dbReference>
<dbReference type="InterPro" id="IPR052388">
    <property type="entry name" value="Peroxisomal_t2-enoyl-CoA_red"/>
</dbReference>
<dbReference type="Proteomes" id="UP000706163">
    <property type="component" value="Unassembled WGS sequence"/>
</dbReference>
<comment type="catalytic activity">
    <reaction evidence="17">
        <text>(2E)-hexenoyl-CoA + NADPH + H(+) = hexanoyl-CoA + NADP(+)</text>
        <dbReference type="Rhea" id="RHEA:44956"/>
        <dbReference type="ChEBI" id="CHEBI:15378"/>
        <dbReference type="ChEBI" id="CHEBI:57783"/>
        <dbReference type="ChEBI" id="CHEBI:58349"/>
        <dbReference type="ChEBI" id="CHEBI:62077"/>
        <dbReference type="ChEBI" id="CHEBI:62620"/>
    </reaction>
    <physiologicalReaction direction="left-to-right" evidence="17">
        <dbReference type="Rhea" id="RHEA:44957"/>
    </physiologicalReaction>
</comment>
<comment type="catalytic activity">
    <reaction evidence="18">
        <text>a (2E)-enoyl-CoA + NADPH + H(+) = a 2,3-saturated acyl-CoA + NADP(+)</text>
        <dbReference type="Rhea" id="RHEA:33763"/>
        <dbReference type="ChEBI" id="CHEBI:15378"/>
        <dbReference type="ChEBI" id="CHEBI:57783"/>
        <dbReference type="ChEBI" id="CHEBI:58349"/>
        <dbReference type="ChEBI" id="CHEBI:58856"/>
        <dbReference type="ChEBI" id="CHEBI:65111"/>
        <dbReference type="EC" id="1.3.1.38"/>
    </reaction>
    <physiologicalReaction direction="left-to-right" evidence="18">
        <dbReference type="Rhea" id="RHEA:33764"/>
    </physiologicalReaction>
</comment>
<sequence>WVGEKRQEQLDSIPLGRFGDPSEVAAVALFLASDATNFITGENIVIDGGNTIK</sequence>
<keyword evidence="9" id="KW-0576">Peroxisome</keyword>
<accession>A0A921H1B7</accession>
<reference evidence="21" key="1">
    <citation type="journal article" date="2021" name="PeerJ">
        <title>Extensive microbial diversity within the chicken gut microbiome revealed by metagenomics and culture.</title>
        <authorList>
            <person name="Gilroy R."/>
            <person name="Ravi A."/>
            <person name="Getino M."/>
            <person name="Pursley I."/>
            <person name="Horton D.L."/>
            <person name="Alikhan N.F."/>
            <person name="Baker D."/>
            <person name="Gharbi K."/>
            <person name="Hall N."/>
            <person name="Watson M."/>
            <person name="Adriaenssens E.M."/>
            <person name="Foster-Nyarko E."/>
            <person name="Jarju S."/>
            <person name="Secka A."/>
            <person name="Antonio M."/>
            <person name="Oren A."/>
            <person name="Chaudhuri R.R."/>
            <person name="La Ragione R."/>
            <person name="Hildebrand F."/>
            <person name="Pallen M.J."/>
        </authorList>
    </citation>
    <scope>NUCLEOTIDE SEQUENCE</scope>
    <source>
        <strain evidence="21">CHK149-3286</strain>
    </source>
</reference>
<comment type="catalytic activity">
    <reaction evidence="16">
        <text>(2E)-tetradecenoyl-CoA + NADPH + H(+) = tetradecanoyl-CoA + NADP(+)</text>
        <dbReference type="Rhea" id="RHEA:44968"/>
        <dbReference type="ChEBI" id="CHEBI:15378"/>
        <dbReference type="ChEBI" id="CHEBI:57385"/>
        <dbReference type="ChEBI" id="CHEBI:57783"/>
        <dbReference type="ChEBI" id="CHEBI:58349"/>
        <dbReference type="ChEBI" id="CHEBI:61405"/>
    </reaction>
    <physiologicalReaction direction="left-to-right" evidence="16">
        <dbReference type="Rhea" id="RHEA:44969"/>
    </physiologicalReaction>
</comment>
<name>A0A921H1B7_9STAP</name>
<evidence type="ECO:0000313" key="22">
    <source>
        <dbReference type="Proteomes" id="UP000706163"/>
    </source>
</evidence>